<keyword evidence="1" id="KW-1133">Transmembrane helix</keyword>
<evidence type="ECO:0000313" key="2">
    <source>
        <dbReference type="EMBL" id="KAK3004278.1"/>
    </source>
</evidence>
<feature type="transmembrane region" description="Helical" evidence="1">
    <location>
        <begin position="123"/>
        <end position="142"/>
    </location>
</feature>
<reference evidence="2" key="1">
    <citation type="submission" date="2022-12" db="EMBL/GenBank/DDBJ databases">
        <title>Draft genome assemblies for two species of Escallonia (Escalloniales).</title>
        <authorList>
            <person name="Chanderbali A."/>
            <person name="Dervinis C."/>
            <person name="Anghel I."/>
            <person name="Soltis D."/>
            <person name="Soltis P."/>
            <person name="Zapata F."/>
        </authorList>
    </citation>
    <scope>NUCLEOTIDE SEQUENCE</scope>
    <source>
        <strain evidence="2">UCBG64.0493</strain>
        <tissue evidence="2">Leaf</tissue>
    </source>
</reference>
<evidence type="ECO:0000313" key="3">
    <source>
        <dbReference type="Proteomes" id="UP001188597"/>
    </source>
</evidence>
<sequence>MRKASNITDEPTPVGDCMIRFEFFEDGWGEDDSRRGDLDEYVPQLERVGKEVLPRMLKVHEDAGQPVSSLINNPFIPWVSDVADELGIPSATLWVQLFSSRALFGVPNLCCHRITPLRKGPDGIFLFIILCVCLLICWWVPWSRARLFPTLHLPNVVKEGIHHLSLRTVSDHMRALAQEATPERRFLHFSTGASVRLSFEPNSTLLLGRRV</sequence>
<gene>
    <name evidence="2" type="ORF">RJ639_019883</name>
</gene>
<dbReference type="SUPFAM" id="SSF53756">
    <property type="entry name" value="UDP-Glycosyltransferase/glycogen phosphorylase"/>
    <property type="match status" value="1"/>
</dbReference>
<keyword evidence="3" id="KW-1185">Reference proteome</keyword>
<dbReference type="Proteomes" id="UP001188597">
    <property type="component" value="Unassembled WGS sequence"/>
</dbReference>
<accession>A0AA88VC85</accession>
<dbReference type="Gene3D" id="3.40.50.2000">
    <property type="entry name" value="Glycogen Phosphorylase B"/>
    <property type="match status" value="1"/>
</dbReference>
<protein>
    <submittedName>
        <fullName evidence="2">Uncharacterized protein</fullName>
    </submittedName>
</protein>
<evidence type="ECO:0000256" key="1">
    <source>
        <dbReference type="SAM" id="Phobius"/>
    </source>
</evidence>
<keyword evidence="1" id="KW-0812">Transmembrane</keyword>
<dbReference type="AlphaFoldDB" id="A0AA88VC85"/>
<comment type="caution">
    <text evidence="2">The sequence shown here is derived from an EMBL/GenBank/DDBJ whole genome shotgun (WGS) entry which is preliminary data.</text>
</comment>
<organism evidence="2 3">
    <name type="scientific">Escallonia herrerae</name>
    <dbReference type="NCBI Taxonomy" id="1293975"/>
    <lineage>
        <taxon>Eukaryota</taxon>
        <taxon>Viridiplantae</taxon>
        <taxon>Streptophyta</taxon>
        <taxon>Embryophyta</taxon>
        <taxon>Tracheophyta</taxon>
        <taxon>Spermatophyta</taxon>
        <taxon>Magnoliopsida</taxon>
        <taxon>eudicotyledons</taxon>
        <taxon>Gunneridae</taxon>
        <taxon>Pentapetalae</taxon>
        <taxon>asterids</taxon>
        <taxon>campanulids</taxon>
        <taxon>Escalloniales</taxon>
        <taxon>Escalloniaceae</taxon>
        <taxon>Escallonia</taxon>
    </lineage>
</organism>
<name>A0AA88VC85_9ASTE</name>
<keyword evidence="1" id="KW-0472">Membrane</keyword>
<dbReference type="EMBL" id="JAVXUP010002280">
    <property type="protein sequence ID" value="KAK3004278.1"/>
    <property type="molecule type" value="Genomic_DNA"/>
</dbReference>
<proteinExistence type="predicted"/>